<name>A0AB37U747_9CYAN</name>
<gene>
    <name evidence="1" type="ORF">DSM107010_73230</name>
</gene>
<reference evidence="1 2" key="1">
    <citation type="journal article" date="2019" name="Genome Biol. Evol.">
        <title>Day and night: Metabolic profiles and evolutionary relationships of six axenic non-marine cyanobacteria.</title>
        <authorList>
            <person name="Will S.E."/>
            <person name="Henke P."/>
            <person name="Boedeker C."/>
            <person name="Huang S."/>
            <person name="Brinkmann H."/>
            <person name="Rohde M."/>
            <person name="Jarek M."/>
            <person name="Friedl T."/>
            <person name="Seufert S."/>
            <person name="Schumacher M."/>
            <person name="Overmann J."/>
            <person name="Neumann-Schaal M."/>
            <person name="Petersen J."/>
        </authorList>
    </citation>
    <scope>NUCLEOTIDE SEQUENCE [LARGE SCALE GENOMIC DNA]</scope>
    <source>
        <strain evidence="1 2">SAG 39.79</strain>
    </source>
</reference>
<proteinExistence type="predicted"/>
<evidence type="ECO:0000313" key="2">
    <source>
        <dbReference type="Proteomes" id="UP000282574"/>
    </source>
</evidence>
<organism evidence="1 2">
    <name type="scientific">Chroococcidiopsis cubana SAG 39.79</name>
    <dbReference type="NCBI Taxonomy" id="388085"/>
    <lineage>
        <taxon>Bacteria</taxon>
        <taxon>Bacillati</taxon>
        <taxon>Cyanobacteriota</taxon>
        <taxon>Cyanophyceae</taxon>
        <taxon>Chroococcidiopsidales</taxon>
        <taxon>Chroococcidiopsidaceae</taxon>
        <taxon>Chroococcidiopsis</taxon>
    </lineage>
</organism>
<evidence type="ECO:0000313" key="1">
    <source>
        <dbReference type="EMBL" id="RUS92254.1"/>
    </source>
</evidence>
<dbReference type="EMBL" id="RSCK01000283">
    <property type="protein sequence ID" value="RUS92254.1"/>
    <property type="molecule type" value="Genomic_DNA"/>
</dbReference>
<dbReference type="Proteomes" id="UP000282574">
    <property type="component" value="Unassembled WGS sequence"/>
</dbReference>
<comment type="caution">
    <text evidence="1">The sequence shown here is derived from an EMBL/GenBank/DDBJ whole genome shotgun (WGS) entry which is preliminary data.</text>
</comment>
<accession>A0AB37U747</accession>
<dbReference type="RefSeq" id="WP_127025471.1">
    <property type="nucleotide sequence ID" value="NZ_RSCK01000283.1"/>
</dbReference>
<sequence length="177" mass="19081">MTDELARLNEQLRINKEEGVDDGGALAKRIDDLQALSVMLGEVQGKESEWLATQLEQEWAAEWLEQQNEEIERQNDLAEELREKRLESLSAELDAINATGDALSNAFKSAILGTESLGEVALNLLSNLSSRLLDIGLNSILGSAGSGKGILGNLFNGLLNAGNGEFGIFNGSLVLQL</sequence>
<keyword evidence="2" id="KW-1185">Reference proteome</keyword>
<dbReference type="AlphaFoldDB" id="A0AB37U747"/>
<protein>
    <submittedName>
        <fullName evidence="1">Uncharacterized protein</fullName>
    </submittedName>
</protein>